<accession>A0A0E9VRS3</accession>
<sequence length="61" mass="6921">MFESVWTLGYRGTYLAKRKKTKFAVACRLLSICTKLYLSERGFLWTAELCPSSFAAGYQAS</sequence>
<reference evidence="1" key="1">
    <citation type="submission" date="2014-11" db="EMBL/GenBank/DDBJ databases">
        <authorList>
            <person name="Amaro Gonzalez C."/>
        </authorList>
    </citation>
    <scope>NUCLEOTIDE SEQUENCE</scope>
</reference>
<evidence type="ECO:0000313" key="1">
    <source>
        <dbReference type="EMBL" id="JAH80799.1"/>
    </source>
</evidence>
<reference evidence="1" key="2">
    <citation type="journal article" date="2015" name="Fish Shellfish Immunol.">
        <title>Early steps in the European eel (Anguilla anguilla)-Vibrio vulnificus interaction in the gills: Role of the RtxA13 toxin.</title>
        <authorList>
            <person name="Callol A."/>
            <person name="Pajuelo D."/>
            <person name="Ebbesson L."/>
            <person name="Teles M."/>
            <person name="MacKenzie S."/>
            <person name="Amaro C."/>
        </authorList>
    </citation>
    <scope>NUCLEOTIDE SEQUENCE</scope>
</reference>
<name>A0A0E9VRS3_ANGAN</name>
<dbReference type="EMBL" id="GBXM01027778">
    <property type="protein sequence ID" value="JAH80799.1"/>
    <property type="molecule type" value="Transcribed_RNA"/>
</dbReference>
<protein>
    <submittedName>
        <fullName evidence="1">Uncharacterized protein</fullName>
    </submittedName>
</protein>
<organism evidence="1">
    <name type="scientific">Anguilla anguilla</name>
    <name type="common">European freshwater eel</name>
    <name type="synonym">Muraena anguilla</name>
    <dbReference type="NCBI Taxonomy" id="7936"/>
    <lineage>
        <taxon>Eukaryota</taxon>
        <taxon>Metazoa</taxon>
        <taxon>Chordata</taxon>
        <taxon>Craniata</taxon>
        <taxon>Vertebrata</taxon>
        <taxon>Euteleostomi</taxon>
        <taxon>Actinopterygii</taxon>
        <taxon>Neopterygii</taxon>
        <taxon>Teleostei</taxon>
        <taxon>Anguilliformes</taxon>
        <taxon>Anguillidae</taxon>
        <taxon>Anguilla</taxon>
    </lineage>
</organism>
<proteinExistence type="predicted"/>
<dbReference type="AlphaFoldDB" id="A0A0E9VRS3"/>